<dbReference type="InterPro" id="IPR016192">
    <property type="entry name" value="APOBEC/CMP_deaminase_Zn-bd"/>
</dbReference>
<comment type="caution">
    <text evidence="10">The sequence shown here is derived from an EMBL/GenBank/DDBJ whole genome shotgun (WGS) entry which is preliminary data.</text>
</comment>
<dbReference type="AlphaFoldDB" id="A0A3A8NRF2"/>
<dbReference type="Gene3D" id="3.40.140.10">
    <property type="entry name" value="Cytidine Deaminase, domain 2"/>
    <property type="match status" value="1"/>
</dbReference>
<keyword evidence="4 8" id="KW-0479">Metal-binding</keyword>
<dbReference type="RefSeq" id="WP_120647515.1">
    <property type="nucleotide sequence ID" value="NZ_RAWB01000563.1"/>
</dbReference>
<dbReference type="PROSITE" id="PS00903">
    <property type="entry name" value="CYT_DCMP_DEAMINASES_1"/>
    <property type="match status" value="1"/>
</dbReference>
<feature type="active site" description="Proton donor" evidence="8">
    <location>
        <position position="55"/>
    </location>
</feature>
<evidence type="ECO:0000256" key="2">
    <source>
        <dbReference type="ARBA" id="ARBA00011738"/>
    </source>
</evidence>
<dbReference type="PANTHER" id="PTHR11079">
    <property type="entry name" value="CYTOSINE DEAMINASE FAMILY MEMBER"/>
    <property type="match status" value="1"/>
</dbReference>
<dbReference type="InterPro" id="IPR058535">
    <property type="entry name" value="MafB19-deam"/>
</dbReference>
<evidence type="ECO:0000256" key="8">
    <source>
        <dbReference type="HAMAP-Rule" id="MF_00972"/>
    </source>
</evidence>
<keyword evidence="3 8" id="KW-0819">tRNA processing</keyword>
<dbReference type="NCBIfam" id="NF008113">
    <property type="entry name" value="PRK10860.1"/>
    <property type="match status" value="1"/>
</dbReference>
<dbReference type="InterPro" id="IPR002125">
    <property type="entry name" value="CMP_dCMP_dom"/>
</dbReference>
<sequence length="155" mass="16871">MSDDIAFMQQALVLAREAASLGEVPVGAVAVLDGNVVGTGFNRRECDRNPFAHAEMLALDAAAKARGAWRLSGVTLYVTLEPCAMCAGALVQSRVTRLVFGTMDPKAGAVGSLYNLAEEPRHNHRLQVTSGILAEDSRQLLKTFFERLRTKRREN</sequence>
<dbReference type="InterPro" id="IPR028883">
    <property type="entry name" value="tRNA_aden_deaminase"/>
</dbReference>
<dbReference type="GO" id="GO:0008270">
    <property type="term" value="F:zinc ion binding"/>
    <property type="evidence" value="ECO:0007669"/>
    <property type="project" value="UniProtKB-UniRule"/>
</dbReference>
<dbReference type="PROSITE" id="PS51747">
    <property type="entry name" value="CYT_DCMP_DEAMINASES_2"/>
    <property type="match status" value="1"/>
</dbReference>
<name>A0A3A8NRF2_9BACT</name>
<dbReference type="EMBL" id="RAWB01000563">
    <property type="protein sequence ID" value="RKH45920.1"/>
    <property type="molecule type" value="Genomic_DNA"/>
</dbReference>
<dbReference type="InterPro" id="IPR016193">
    <property type="entry name" value="Cytidine_deaminase-like"/>
</dbReference>
<dbReference type="GO" id="GO:0002100">
    <property type="term" value="P:tRNA wobble adenosine to inosine editing"/>
    <property type="evidence" value="ECO:0007669"/>
    <property type="project" value="UniProtKB-UniRule"/>
</dbReference>
<evidence type="ECO:0000259" key="9">
    <source>
        <dbReference type="PROSITE" id="PS51747"/>
    </source>
</evidence>
<organism evidence="10 11">
    <name type="scientific">Corallococcus llansteffanensis</name>
    <dbReference type="NCBI Taxonomy" id="2316731"/>
    <lineage>
        <taxon>Bacteria</taxon>
        <taxon>Pseudomonadati</taxon>
        <taxon>Myxococcota</taxon>
        <taxon>Myxococcia</taxon>
        <taxon>Myxococcales</taxon>
        <taxon>Cystobacterineae</taxon>
        <taxon>Myxococcaceae</taxon>
        <taxon>Corallococcus</taxon>
    </lineage>
</organism>
<dbReference type="CDD" id="cd01285">
    <property type="entry name" value="nucleoside_deaminase"/>
    <property type="match status" value="1"/>
</dbReference>
<feature type="binding site" evidence="8">
    <location>
        <position position="53"/>
    </location>
    <ligand>
        <name>Zn(2+)</name>
        <dbReference type="ChEBI" id="CHEBI:29105"/>
        <note>catalytic</note>
    </ligand>
</feature>
<dbReference type="Pfam" id="PF14437">
    <property type="entry name" value="MafB19-deam"/>
    <property type="match status" value="1"/>
</dbReference>
<dbReference type="EC" id="3.5.4.33" evidence="8"/>
<dbReference type="HAMAP" id="MF_00972">
    <property type="entry name" value="tRNA_aden_deaminase"/>
    <property type="match status" value="1"/>
</dbReference>
<comment type="catalytic activity">
    <reaction evidence="7 8">
        <text>adenosine(34) in tRNA + H2O + H(+) = inosine(34) in tRNA + NH4(+)</text>
        <dbReference type="Rhea" id="RHEA:43168"/>
        <dbReference type="Rhea" id="RHEA-COMP:10373"/>
        <dbReference type="Rhea" id="RHEA-COMP:10374"/>
        <dbReference type="ChEBI" id="CHEBI:15377"/>
        <dbReference type="ChEBI" id="CHEBI:15378"/>
        <dbReference type="ChEBI" id="CHEBI:28938"/>
        <dbReference type="ChEBI" id="CHEBI:74411"/>
        <dbReference type="ChEBI" id="CHEBI:82852"/>
        <dbReference type="EC" id="3.5.4.33"/>
    </reaction>
</comment>
<evidence type="ECO:0000256" key="1">
    <source>
        <dbReference type="ARBA" id="ARBA00010669"/>
    </source>
</evidence>
<evidence type="ECO:0000256" key="6">
    <source>
        <dbReference type="ARBA" id="ARBA00022833"/>
    </source>
</evidence>
<keyword evidence="11" id="KW-1185">Reference proteome</keyword>
<proteinExistence type="inferred from homology"/>
<dbReference type="PANTHER" id="PTHR11079:SF202">
    <property type="entry name" value="TRNA-SPECIFIC ADENOSINE DEAMINASE"/>
    <property type="match status" value="1"/>
</dbReference>
<reference evidence="11" key="1">
    <citation type="submission" date="2018-09" db="EMBL/GenBank/DDBJ databases">
        <authorList>
            <person name="Livingstone P.G."/>
            <person name="Whitworth D.E."/>
        </authorList>
    </citation>
    <scope>NUCLEOTIDE SEQUENCE [LARGE SCALE GENOMIC DNA]</scope>
    <source>
        <strain evidence="11">CA051B</strain>
    </source>
</reference>
<comment type="cofactor">
    <cofactor evidence="8">
        <name>Zn(2+)</name>
        <dbReference type="ChEBI" id="CHEBI:29105"/>
    </cofactor>
    <text evidence="8">Binds 1 zinc ion per subunit.</text>
</comment>
<feature type="domain" description="CMP/dCMP-type deaminase" evidence="9">
    <location>
        <begin position="2"/>
        <end position="129"/>
    </location>
</feature>
<dbReference type="FunFam" id="3.40.140.10:FF:000005">
    <property type="entry name" value="tRNA-specific adenosine deaminase"/>
    <property type="match status" value="1"/>
</dbReference>
<comment type="function">
    <text evidence="8">Catalyzes the deamination of adenosine to inosine at the wobble position 34 of tRNA(Arg2).</text>
</comment>
<evidence type="ECO:0000256" key="3">
    <source>
        <dbReference type="ARBA" id="ARBA00022694"/>
    </source>
</evidence>
<evidence type="ECO:0000256" key="4">
    <source>
        <dbReference type="ARBA" id="ARBA00022723"/>
    </source>
</evidence>
<keyword evidence="6 8" id="KW-0862">Zinc</keyword>
<comment type="similarity">
    <text evidence="1">Belongs to the cytidine and deoxycytidylate deaminase family. ADAT2 subfamily.</text>
</comment>
<dbReference type="GO" id="GO:0052717">
    <property type="term" value="F:tRNA-specific adenosine-34 deaminase activity"/>
    <property type="evidence" value="ECO:0007669"/>
    <property type="project" value="UniProtKB-UniRule"/>
</dbReference>
<dbReference type="SUPFAM" id="SSF53927">
    <property type="entry name" value="Cytidine deaminase-like"/>
    <property type="match status" value="1"/>
</dbReference>
<gene>
    <name evidence="8" type="primary">tadA</name>
    <name evidence="10" type="ORF">D7V93_35125</name>
</gene>
<evidence type="ECO:0000256" key="5">
    <source>
        <dbReference type="ARBA" id="ARBA00022801"/>
    </source>
</evidence>
<dbReference type="Proteomes" id="UP000272888">
    <property type="component" value="Unassembled WGS sequence"/>
</dbReference>
<comment type="subunit">
    <text evidence="2 8">Homodimer.</text>
</comment>
<evidence type="ECO:0000256" key="7">
    <source>
        <dbReference type="ARBA" id="ARBA00048045"/>
    </source>
</evidence>
<evidence type="ECO:0000313" key="11">
    <source>
        <dbReference type="Proteomes" id="UP000272888"/>
    </source>
</evidence>
<accession>A0A3A8NRF2</accession>
<feature type="binding site" evidence="8">
    <location>
        <position position="86"/>
    </location>
    <ligand>
        <name>Zn(2+)</name>
        <dbReference type="ChEBI" id="CHEBI:29105"/>
        <note>catalytic</note>
    </ligand>
</feature>
<evidence type="ECO:0000313" key="10">
    <source>
        <dbReference type="EMBL" id="RKH45920.1"/>
    </source>
</evidence>
<keyword evidence="5 8" id="KW-0378">Hydrolase</keyword>
<protein>
    <recommendedName>
        <fullName evidence="8">tRNA-specific adenosine deaminase</fullName>
        <ecNumber evidence="8">3.5.4.33</ecNumber>
    </recommendedName>
</protein>
<feature type="binding site" evidence="8">
    <location>
        <position position="83"/>
    </location>
    <ligand>
        <name>Zn(2+)</name>
        <dbReference type="ChEBI" id="CHEBI:29105"/>
        <note>catalytic</note>
    </ligand>
</feature>